<gene>
    <name evidence="6" type="ORF">EDC54_10522</name>
</gene>
<dbReference type="Pfam" id="PF06188">
    <property type="entry name" value="HrpE"/>
    <property type="match status" value="1"/>
</dbReference>
<evidence type="ECO:0000256" key="4">
    <source>
        <dbReference type="ARBA" id="ARBA00022927"/>
    </source>
</evidence>
<evidence type="ECO:0000313" key="6">
    <source>
        <dbReference type="EMBL" id="TCV05756.1"/>
    </source>
</evidence>
<dbReference type="Proteomes" id="UP000295433">
    <property type="component" value="Unassembled WGS sequence"/>
</dbReference>
<dbReference type="NCBIfam" id="TIGR02499">
    <property type="entry name" value="HrpE_YscL_not"/>
    <property type="match status" value="1"/>
</dbReference>
<evidence type="ECO:0000256" key="3">
    <source>
        <dbReference type="ARBA" id="ARBA00022490"/>
    </source>
</evidence>
<evidence type="ECO:0000256" key="1">
    <source>
        <dbReference type="ARBA" id="ARBA00004496"/>
    </source>
</evidence>
<dbReference type="InterPro" id="IPR009335">
    <property type="entry name" value="T3SS_HrpE/ATPase_suE"/>
</dbReference>
<name>A0A4R3VLX6_9GAMM</name>
<proteinExistence type="inferred from homology"/>
<organism evidence="6 7">
    <name type="scientific">Samsonia erythrinae</name>
    <dbReference type="NCBI Taxonomy" id="160434"/>
    <lineage>
        <taxon>Bacteria</taxon>
        <taxon>Pseudomonadati</taxon>
        <taxon>Pseudomonadota</taxon>
        <taxon>Gammaproteobacteria</taxon>
        <taxon>Enterobacterales</taxon>
        <taxon>Pectobacteriaceae</taxon>
        <taxon>Samsonia</taxon>
    </lineage>
</organism>
<evidence type="ECO:0000313" key="7">
    <source>
        <dbReference type="Proteomes" id="UP000295433"/>
    </source>
</evidence>
<dbReference type="RefSeq" id="WP_132455661.1">
    <property type="nucleotide sequence ID" value="NZ_JAWIZJ010000005.1"/>
</dbReference>
<keyword evidence="2" id="KW-0813">Transport</keyword>
<dbReference type="EMBL" id="SMBY01000005">
    <property type="protein sequence ID" value="TCV05756.1"/>
    <property type="molecule type" value="Genomic_DNA"/>
</dbReference>
<comment type="subcellular location">
    <subcellularLocation>
        <location evidence="1">Cytoplasm</location>
    </subcellularLocation>
</comment>
<reference evidence="6 7" key="1">
    <citation type="submission" date="2019-03" db="EMBL/GenBank/DDBJ databases">
        <title>Genomic Encyclopedia of Type Strains, Phase IV (KMG-IV): sequencing the most valuable type-strain genomes for metagenomic binning, comparative biology and taxonomic classification.</title>
        <authorList>
            <person name="Goeker M."/>
        </authorList>
    </citation>
    <scope>NUCLEOTIDE SEQUENCE [LARGE SCALE GENOMIC DNA]</scope>
    <source>
        <strain evidence="6 7">DSM 16730</strain>
    </source>
</reference>
<sequence>MLITKTLATIPGASREETVIIPAERVAAHRRSRTLWEDAHVQAEAIVAQAHERAQSLCEQAVEKAEAAFWQQVNPLLQGIQHDRENLEQTLITQAGQLLREALSQLLDDTPESARHHALLRQLLKQQRGESQGTLYCHPAQLADVQRWLNAHAHLAWRLASDETLDSDAMKLITAHGVLSLSWRQATAQLVPPAAPLEHRAPAG</sequence>
<comment type="similarity">
    <text evidence="5">Belongs to the SctL stator family.</text>
</comment>
<protein>
    <submittedName>
        <fullName evidence="6">Type III secretion protein L</fullName>
    </submittedName>
</protein>
<evidence type="ECO:0000256" key="2">
    <source>
        <dbReference type="ARBA" id="ARBA00022448"/>
    </source>
</evidence>
<dbReference type="AlphaFoldDB" id="A0A4R3VLX6"/>
<evidence type="ECO:0000256" key="5">
    <source>
        <dbReference type="ARBA" id="ARBA00024335"/>
    </source>
</evidence>
<dbReference type="InterPro" id="IPR012842">
    <property type="entry name" value="T3SS_SctL/SctL2"/>
</dbReference>
<dbReference type="OrthoDB" id="6631671at2"/>
<accession>A0A4R3VLX6</accession>
<dbReference type="GO" id="GO:0005737">
    <property type="term" value="C:cytoplasm"/>
    <property type="evidence" value="ECO:0007669"/>
    <property type="project" value="UniProtKB-SubCell"/>
</dbReference>
<keyword evidence="7" id="KW-1185">Reference proteome</keyword>
<dbReference type="GO" id="GO:0030254">
    <property type="term" value="P:protein secretion by the type III secretion system"/>
    <property type="evidence" value="ECO:0007669"/>
    <property type="project" value="InterPro"/>
</dbReference>
<keyword evidence="4" id="KW-0653">Protein transport</keyword>
<comment type="caution">
    <text evidence="6">The sequence shown here is derived from an EMBL/GenBank/DDBJ whole genome shotgun (WGS) entry which is preliminary data.</text>
</comment>
<keyword evidence="3" id="KW-0963">Cytoplasm</keyword>